<dbReference type="InterPro" id="IPR001537">
    <property type="entry name" value="SpoU_MeTrfase"/>
</dbReference>
<evidence type="ECO:0000256" key="2">
    <source>
        <dbReference type="ARBA" id="ARBA00022679"/>
    </source>
</evidence>
<dbReference type="GO" id="GO:0008168">
    <property type="term" value="F:methyltransferase activity"/>
    <property type="evidence" value="ECO:0007669"/>
    <property type="project" value="UniProtKB-KW"/>
</dbReference>
<dbReference type="SUPFAM" id="SSF75217">
    <property type="entry name" value="alpha/beta knot"/>
    <property type="match status" value="1"/>
</dbReference>
<accession>A0ABQ5Q2J1</accession>
<dbReference type="PANTHER" id="PTHR43191">
    <property type="entry name" value="RRNA METHYLTRANSFERASE 3"/>
    <property type="match status" value="1"/>
</dbReference>
<dbReference type="GO" id="GO:0032259">
    <property type="term" value="P:methylation"/>
    <property type="evidence" value="ECO:0007669"/>
    <property type="project" value="UniProtKB-KW"/>
</dbReference>
<keyword evidence="1 4" id="KW-0489">Methyltransferase</keyword>
<name>A0ABQ5Q2J1_9BACT</name>
<organism evidence="4 5">
    <name type="scientific">Geothrix rubra</name>
    <dbReference type="NCBI Taxonomy" id="2927977"/>
    <lineage>
        <taxon>Bacteria</taxon>
        <taxon>Pseudomonadati</taxon>
        <taxon>Acidobacteriota</taxon>
        <taxon>Holophagae</taxon>
        <taxon>Holophagales</taxon>
        <taxon>Holophagaceae</taxon>
        <taxon>Geothrix</taxon>
    </lineage>
</organism>
<protein>
    <submittedName>
        <fullName evidence="4">rRNA methyltransferase</fullName>
    </submittedName>
</protein>
<evidence type="ECO:0000256" key="1">
    <source>
        <dbReference type="ARBA" id="ARBA00022603"/>
    </source>
</evidence>
<comment type="caution">
    <text evidence="4">The sequence shown here is derived from an EMBL/GenBank/DDBJ whole genome shotgun (WGS) entry which is preliminary data.</text>
</comment>
<gene>
    <name evidence="4" type="ORF">GETHPA_02370</name>
</gene>
<dbReference type="Gene3D" id="3.40.1280.10">
    <property type="match status" value="1"/>
</dbReference>
<reference evidence="4 5" key="1">
    <citation type="journal article" date="2023" name="Antonie Van Leeuwenhoek">
        <title>Mesoterricola silvestris gen. nov., sp. nov., Mesoterricola sediminis sp. nov., Geothrix oryzae sp. nov., Geothrix edaphica sp. nov., Geothrix rubra sp. nov., and Geothrix limicola sp. nov., six novel members of Acidobacteriota isolated from soils.</title>
        <authorList>
            <person name="Itoh H."/>
            <person name="Sugisawa Y."/>
            <person name="Mise K."/>
            <person name="Xu Z."/>
            <person name="Kuniyasu M."/>
            <person name="Ushijima N."/>
            <person name="Kawano K."/>
            <person name="Kobayashi E."/>
            <person name="Shiratori Y."/>
            <person name="Masuda Y."/>
            <person name="Senoo K."/>
        </authorList>
    </citation>
    <scope>NUCLEOTIDE SEQUENCE [LARGE SCALE GENOMIC DNA]</scope>
    <source>
        <strain evidence="4 5">Red803</strain>
    </source>
</reference>
<proteinExistence type="predicted"/>
<evidence type="ECO:0000313" key="5">
    <source>
        <dbReference type="Proteomes" id="UP001165089"/>
    </source>
</evidence>
<evidence type="ECO:0000259" key="3">
    <source>
        <dbReference type="Pfam" id="PF00588"/>
    </source>
</evidence>
<dbReference type="EMBL" id="BSDD01000001">
    <property type="protein sequence ID" value="GLH68704.1"/>
    <property type="molecule type" value="Genomic_DNA"/>
</dbReference>
<keyword evidence="5" id="KW-1185">Reference proteome</keyword>
<dbReference type="InterPro" id="IPR029028">
    <property type="entry name" value="Alpha/beta_knot_MTases"/>
</dbReference>
<dbReference type="InterPro" id="IPR029026">
    <property type="entry name" value="tRNA_m1G_MTases_N"/>
</dbReference>
<sequence>MEPQSGRRGYAGAMPAFDPWTPYRDLRFAGTREHPEHGPCFIAEGRILVEDLLASAARGGPRIVSVAATTAAAKALAGRLPEGTELLTAEPAALSDLAGFPFHRGLMACAVVPPSPPREALRAARRLLVLPRLYDSENLGLLLRSAAALGLDGVLAGPGPGLWSRRTVRVSMGAVWRVPVWREEDPWPALSGWRAAGPDSEIVAAALVPGAEDARAWTPASRCALVMGSEDTGLDPAQLAHCDRAVAIPMASGMDSLNVAAAGAILMFRMGDPGTPGR</sequence>
<dbReference type="PANTHER" id="PTHR43191:SF12">
    <property type="entry name" value="RRNA METHYLASE"/>
    <property type="match status" value="1"/>
</dbReference>
<dbReference type="Proteomes" id="UP001165089">
    <property type="component" value="Unassembled WGS sequence"/>
</dbReference>
<dbReference type="CDD" id="cd18095">
    <property type="entry name" value="SpoU-like_rRNA-MTase"/>
    <property type="match status" value="1"/>
</dbReference>
<feature type="domain" description="tRNA/rRNA methyltransferase SpoU type" evidence="3">
    <location>
        <begin position="127"/>
        <end position="268"/>
    </location>
</feature>
<dbReference type="InterPro" id="IPR051259">
    <property type="entry name" value="rRNA_Methyltransferase"/>
</dbReference>
<evidence type="ECO:0000313" key="4">
    <source>
        <dbReference type="EMBL" id="GLH68704.1"/>
    </source>
</evidence>
<dbReference type="Pfam" id="PF00588">
    <property type="entry name" value="SpoU_methylase"/>
    <property type="match status" value="1"/>
</dbReference>
<keyword evidence="2" id="KW-0808">Transferase</keyword>